<feature type="domain" description="Strictosidine synthase conserved region" evidence="6">
    <location>
        <begin position="224"/>
        <end position="311"/>
    </location>
</feature>
<keyword evidence="5" id="KW-1133">Transmembrane helix</keyword>
<organism evidence="7 8">
    <name type="scientific">Magallana gigas</name>
    <name type="common">Pacific oyster</name>
    <name type="synonym">Crassostrea gigas</name>
    <dbReference type="NCBI Taxonomy" id="29159"/>
    <lineage>
        <taxon>Eukaryota</taxon>
        <taxon>Metazoa</taxon>
        <taxon>Spiralia</taxon>
        <taxon>Lophotrochozoa</taxon>
        <taxon>Mollusca</taxon>
        <taxon>Bivalvia</taxon>
        <taxon>Autobranchia</taxon>
        <taxon>Pteriomorphia</taxon>
        <taxon>Ostreida</taxon>
        <taxon>Ostreoidea</taxon>
        <taxon>Ostreidae</taxon>
        <taxon>Magallana</taxon>
    </lineage>
</organism>
<dbReference type="InterPro" id="IPR018119">
    <property type="entry name" value="Strictosidine_synth_cons-reg"/>
</dbReference>
<sequence>MQFSFICSKSGIEEEAGGSPSDALAKMNQGRSDVRQRRPVYKGDNSYQDEPKKSRAHSSDKWKSAACIALLLAFILTPVVILLTPSPIDPVYFTLPEPPEFEGVLEPNNLLQKSERIFENEISGPESIVVDGDHIYTGTADGKILHIYKGEISVLAKLGKGPCGGFDNEPTCGRPLGMRLTKEGYLIVIDTYLGLFKVNVATGDHYQLYSAEIPVNGKRPRLLNDLTIAEDGTIYMTDSSTKWDRRHNRHQIMEGEVSGRVLIYDPKSQEVTELINSMSFANGIQLTRSEEALLICETTRARLLKYHLKGPKKGSLEVINNNLPGIPDNIRRSSTGGYWIGMALIRKKNKFSFFDYCAEKPWLRALIMKVVSMDLVLQYLPKYGLVVEVNEEGKVIQSLHDPTGQVIPAVSEVEDKDGVLYFGSYNLPYLGRLYLQRYKKTKH</sequence>
<evidence type="ECO:0000256" key="4">
    <source>
        <dbReference type="SAM" id="MobiDB-lite"/>
    </source>
</evidence>
<keyword evidence="8" id="KW-1185">Reference proteome</keyword>
<evidence type="ECO:0000313" key="8">
    <source>
        <dbReference type="Proteomes" id="UP000005408"/>
    </source>
</evidence>
<dbReference type="GO" id="GO:0016787">
    <property type="term" value="F:hydrolase activity"/>
    <property type="evidence" value="ECO:0007669"/>
    <property type="project" value="TreeGrafter"/>
</dbReference>
<dbReference type="PANTHER" id="PTHR10426">
    <property type="entry name" value="STRICTOSIDINE SYNTHASE-RELATED"/>
    <property type="match status" value="1"/>
</dbReference>
<dbReference type="InterPro" id="IPR011042">
    <property type="entry name" value="6-blade_b-propeller_TolB-like"/>
</dbReference>
<evidence type="ECO:0000256" key="2">
    <source>
        <dbReference type="ARBA" id="ARBA00022553"/>
    </source>
</evidence>
<feature type="transmembrane region" description="Helical" evidence="5">
    <location>
        <begin position="62"/>
        <end position="83"/>
    </location>
</feature>
<evidence type="ECO:0000256" key="3">
    <source>
        <dbReference type="ARBA" id="ARBA00023180"/>
    </source>
</evidence>
<dbReference type="PANTHER" id="PTHR10426:SF88">
    <property type="entry name" value="ADIPOCYTE PLASMA MEMBRANE-ASSOCIATED PROTEIN HEMOMUCIN-RELATED"/>
    <property type="match status" value="1"/>
</dbReference>
<dbReference type="Gene3D" id="2.120.10.30">
    <property type="entry name" value="TolB, C-terminal domain"/>
    <property type="match status" value="1"/>
</dbReference>
<name>A0A8W8HP00_MAGGI</name>
<evidence type="ECO:0000256" key="5">
    <source>
        <dbReference type="SAM" id="Phobius"/>
    </source>
</evidence>
<keyword evidence="2" id="KW-0597">Phosphoprotein</keyword>
<keyword evidence="5" id="KW-0472">Membrane</keyword>
<keyword evidence="3" id="KW-0325">Glycoprotein</keyword>
<evidence type="ECO:0000256" key="1">
    <source>
        <dbReference type="ARBA" id="ARBA00009191"/>
    </source>
</evidence>
<reference evidence="7" key="1">
    <citation type="submission" date="2022-08" db="UniProtKB">
        <authorList>
            <consortium name="EnsemblMetazoa"/>
        </authorList>
    </citation>
    <scope>IDENTIFICATION</scope>
    <source>
        <strain evidence="7">05x7-T-G4-1.051#20</strain>
    </source>
</reference>
<dbReference type="SUPFAM" id="SSF63829">
    <property type="entry name" value="Calcium-dependent phosphotriesterase"/>
    <property type="match status" value="1"/>
</dbReference>
<feature type="region of interest" description="Disordered" evidence="4">
    <location>
        <begin position="1"/>
        <end position="56"/>
    </location>
</feature>
<dbReference type="OMA" id="YRITRYW"/>
<evidence type="ECO:0000313" key="7">
    <source>
        <dbReference type="EnsemblMetazoa" id="G10364.10:cds"/>
    </source>
</evidence>
<accession>A0A8W8HP00</accession>
<dbReference type="GO" id="GO:0012505">
    <property type="term" value="C:endomembrane system"/>
    <property type="evidence" value="ECO:0007669"/>
    <property type="project" value="TreeGrafter"/>
</dbReference>
<evidence type="ECO:0000259" key="6">
    <source>
        <dbReference type="Pfam" id="PF03088"/>
    </source>
</evidence>
<dbReference type="Pfam" id="PF20067">
    <property type="entry name" value="SSL_N"/>
    <property type="match status" value="1"/>
</dbReference>
<proteinExistence type="inferred from homology"/>
<dbReference type="AlphaFoldDB" id="A0A8W8HP00"/>
<dbReference type="Proteomes" id="UP000005408">
    <property type="component" value="Unassembled WGS sequence"/>
</dbReference>
<keyword evidence="5" id="KW-0812">Transmembrane</keyword>
<dbReference type="EnsemblMetazoa" id="G10364.10">
    <property type="protein sequence ID" value="G10364.10:cds"/>
    <property type="gene ID" value="G10364"/>
</dbReference>
<protein>
    <recommendedName>
        <fullName evidence="6">Strictosidine synthase conserved region domain-containing protein</fullName>
    </recommendedName>
</protein>
<dbReference type="OrthoDB" id="5307922at2759"/>
<comment type="similarity">
    <text evidence="1">Belongs to the strictosidine synthase family.</text>
</comment>
<dbReference type="Pfam" id="PF03088">
    <property type="entry name" value="Str_synth"/>
    <property type="match status" value="1"/>
</dbReference>